<evidence type="ECO:0000259" key="3">
    <source>
        <dbReference type="PROSITE" id="PS50089"/>
    </source>
</evidence>
<dbReference type="Gramene" id="HORVU.MOREX.r3.2HG0122090.1">
    <property type="protein sequence ID" value="HORVU.MOREX.r3.2HG0122090.1.CDS1"/>
    <property type="gene ID" value="HORVU.MOREX.r3.2HG0122090"/>
</dbReference>
<organism evidence="4 5">
    <name type="scientific">Hordeum vulgare subsp. vulgare</name>
    <name type="common">Domesticated barley</name>
    <dbReference type="NCBI Taxonomy" id="112509"/>
    <lineage>
        <taxon>Eukaryota</taxon>
        <taxon>Viridiplantae</taxon>
        <taxon>Streptophyta</taxon>
        <taxon>Embryophyta</taxon>
        <taxon>Tracheophyta</taxon>
        <taxon>Spermatophyta</taxon>
        <taxon>Magnoliopsida</taxon>
        <taxon>Liliopsida</taxon>
        <taxon>Poales</taxon>
        <taxon>Poaceae</taxon>
        <taxon>BOP clade</taxon>
        <taxon>Pooideae</taxon>
        <taxon>Triticodae</taxon>
        <taxon>Triticeae</taxon>
        <taxon>Hordeinae</taxon>
        <taxon>Hordeum</taxon>
    </lineage>
</organism>
<dbReference type="Gramene" id="HORVU.MOREX.r2.2HG0100680.1">
    <property type="protein sequence ID" value="HORVU.MOREX.r2.2HG0100680.1.CDS.1"/>
    <property type="gene ID" value="HORVU.MOREX.r2.2HG0100680"/>
</dbReference>
<dbReference type="Pfam" id="PF13920">
    <property type="entry name" value="zf-C3HC4_3"/>
    <property type="match status" value="1"/>
</dbReference>
<proteinExistence type="predicted"/>
<dbReference type="EnsemblPlants" id="HORVU.MOREX.r3.2HG0122090.1">
    <property type="protein sequence ID" value="HORVU.MOREX.r3.2HG0122090.1.CDS1"/>
    <property type="gene ID" value="HORVU.MOREX.r3.2HG0122090"/>
</dbReference>
<accession>A0A8I6X424</accession>
<keyword evidence="1" id="KW-0479">Metal-binding</keyword>
<reference evidence="5" key="1">
    <citation type="journal article" date="2012" name="Nature">
        <title>A physical, genetic and functional sequence assembly of the barley genome.</title>
        <authorList>
            <consortium name="The International Barley Genome Sequencing Consortium"/>
            <person name="Mayer K.F."/>
            <person name="Waugh R."/>
            <person name="Brown J.W."/>
            <person name="Schulman A."/>
            <person name="Langridge P."/>
            <person name="Platzer M."/>
            <person name="Fincher G.B."/>
            <person name="Muehlbauer G.J."/>
            <person name="Sato K."/>
            <person name="Close T.J."/>
            <person name="Wise R.P."/>
            <person name="Stein N."/>
        </authorList>
    </citation>
    <scope>NUCLEOTIDE SEQUENCE [LARGE SCALE GENOMIC DNA]</scope>
    <source>
        <strain evidence="5">cv. Morex</strain>
    </source>
</reference>
<dbReference type="SMART" id="SM00184">
    <property type="entry name" value="RING"/>
    <property type="match status" value="1"/>
</dbReference>
<dbReference type="Gene3D" id="3.30.40.10">
    <property type="entry name" value="Zinc/RING finger domain, C3HC4 (zinc finger)"/>
    <property type="match status" value="1"/>
</dbReference>
<reference evidence="4" key="2">
    <citation type="submission" date="2020-10" db="EMBL/GenBank/DDBJ databases">
        <authorList>
            <person name="Scholz U."/>
            <person name="Mascher M."/>
            <person name="Fiebig A."/>
        </authorList>
    </citation>
    <scope>NUCLEOTIDE SEQUENCE [LARGE SCALE GENOMIC DNA]</scope>
    <source>
        <strain evidence="4">cv. Morex</strain>
    </source>
</reference>
<dbReference type="GO" id="GO:0061630">
    <property type="term" value="F:ubiquitin protein ligase activity"/>
    <property type="evidence" value="ECO:0007669"/>
    <property type="project" value="InterPro"/>
</dbReference>
<dbReference type="GO" id="GO:0008270">
    <property type="term" value="F:zinc ion binding"/>
    <property type="evidence" value="ECO:0007669"/>
    <property type="project" value="UniProtKB-KW"/>
</dbReference>
<dbReference type="PANTHER" id="PTHR22938:SF15">
    <property type="entry name" value="OS01G0568000 PROTEIN"/>
    <property type="match status" value="1"/>
</dbReference>
<evidence type="ECO:0000313" key="5">
    <source>
        <dbReference type="Proteomes" id="UP000011116"/>
    </source>
</evidence>
<dbReference type="GO" id="GO:0072344">
    <property type="term" value="P:rescue of stalled ribosome"/>
    <property type="evidence" value="ECO:0007669"/>
    <property type="project" value="InterPro"/>
</dbReference>
<keyword evidence="1" id="KW-0862">Zinc</keyword>
<dbReference type="Proteomes" id="UP000011116">
    <property type="component" value="Chromosome 2H"/>
</dbReference>
<dbReference type="InterPro" id="IPR001841">
    <property type="entry name" value="Znf_RING"/>
</dbReference>
<feature type="domain" description="RING-type" evidence="3">
    <location>
        <begin position="107"/>
        <end position="152"/>
    </location>
</feature>
<feature type="region of interest" description="Disordered" evidence="2">
    <location>
        <begin position="1"/>
        <end position="50"/>
    </location>
</feature>
<evidence type="ECO:0000313" key="4">
    <source>
        <dbReference type="EnsemblPlants" id="HORVU.MOREX.r3.2HG0122090.1.CDS1"/>
    </source>
</evidence>
<reference evidence="4" key="3">
    <citation type="submission" date="2022-01" db="UniProtKB">
        <authorList>
            <consortium name="EnsemblPlants"/>
        </authorList>
    </citation>
    <scope>IDENTIFICATION</scope>
    <source>
        <strain evidence="4">subsp. vulgare</strain>
    </source>
</reference>
<sequence length="270" mass="27881">MAQVDGGNGSHAIDMDVGGDAKHTGPLAGHPLASPSNPSHAIDMNVGGDAKHTGPLAGHLLASPSNPSHVIDIDVGGAKHDGDHLATPSDPCHAVDVDAAPSEPSECGVCMEPLEWVAIGPCGHREVCSDCAVRMRTGSNSQLAGRRCCICREPCPTVLVTMSGGGGPRACPKLPPLGAFQGPAGGCYWYHSGSAAYFDDEQQFLAARRAYPKAEGDAREEDGASDEDGARGVGACSWLSSPLVTGLLFVALFLYMVEAHGGALRFWAND</sequence>
<dbReference type="InterPro" id="IPR044288">
    <property type="entry name" value="ZNF598/HEL2"/>
</dbReference>
<evidence type="ECO:0000256" key="1">
    <source>
        <dbReference type="PROSITE-ProRule" id="PRU00175"/>
    </source>
</evidence>
<keyword evidence="5" id="KW-1185">Reference proteome</keyword>
<dbReference type="PANTHER" id="PTHR22938">
    <property type="entry name" value="ZINC FINGER PROTEIN 598"/>
    <property type="match status" value="1"/>
</dbReference>
<dbReference type="AlphaFoldDB" id="A0A8I6X424"/>
<name>A0A8I6X424_HORVV</name>
<dbReference type="SUPFAM" id="SSF57850">
    <property type="entry name" value="RING/U-box"/>
    <property type="match status" value="1"/>
</dbReference>
<keyword evidence="1" id="KW-0863">Zinc-finger</keyword>
<evidence type="ECO:0000256" key="2">
    <source>
        <dbReference type="SAM" id="MobiDB-lite"/>
    </source>
</evidence>
<dbReference type="PROSITE" id="PS50089">
    <property type="entry name" value="ZF_RING_2"/>
    <property type="match status" value="1"/>
</dbReference>
<dbReference type="InterPro" id="IPR013083">
    <property type="entry name" value="Znf_RING/FYVE/PHD"/>
</dbReference>
<protein>
    <recommendedName>
        <fullName evidence="3">RING-type domain-containing protein</fullName>
    </recommendedName>
</protein>